<dbReference type="EMBL" id="LQQA01000007">
    <property type="protein sequence ID" value="ORX17444.1"/>
    <property type="molecule type" value="Genomic_DNA"/>
</dbReference>
<evidence type="ECO:0008006" key="5">
    <source>
        <dbReference type="Google" id="ProtNLM"/>
    </source>
</evidence>
<sequence>MRLGIDVGGTNTDVVLLEGTTIRATCKSPTTPDITSGIRDGIEKLLSTSSTRDVDAVVIGTTHFINAVTQAKHLARTASIRLATPPQTLMPLTDWPEPLAAACNAGTYVVRGGTQFDGRPLHDLDEPTLREIAQEIRRHGTRHIAISGTFSPLDPAAEERTAQILLEEIPEASSTVSHEIGRIGLLGRENAAILNESLRPLAGSVASAFTDILDGLDLSAPIFITGNDGTLMTLGQVEKYPIFAIGSGPTNSMRGAAALCGLAAHDAAVVIDIGGTTTDIGLLRAGFTRESTVSVDLGGVRSNFRMPDVASLAIGGGSIVDVSTGLVGPASVGYRLTSDALVFGGSTLTFTDIAVRAGFAQIGDVDAVRNVPRQLVERALAYVRDKVNALIEQTKMTDAQTVISVVGGGAPLIAPLIAGATEVPTEPGSANAVGAAMAMAGGEVDRIESLAGTGRDDVLIRARVDARDRAVAAGADPATVRIIDEEDIPLSHLPGGTAIRVRVRAVGDMQLKGALL</sequence>
<dbReference type="RefSeq" id="WP_085143456.1">
    <property type="nucleotide sequence ID" value="NZ_JACKUA010000012.1"/>
</dbReference>
<evidence type="ECO:0000259" key="1">
    <source>
        <dbReference type="Pfam" id="PF01968"/>
    </source>
</evidence>
<organism evidence="3 4">
    <name type="scientific">Mycolicibacterium wolinskyi</name>
    <dbReference type="NCBI Taxonomy" id="59750"/>
    <lineage>
        <taxon>Bacteria</taxon>
        <taxon>Bacillati</taxon>
        <taxon>Actinomycetota</taxon>
        <taxon>Actinomycetes</taxon>
        <taxon>Mycobacteriales</taxon>
        <taxon>Mycobacteriaceae</taxon>
        <taxon>Mycolicibacterium</taxon>
    </lineage>
</organism>
<evidence type="ECO:0000313" key="4">
    <source>
        <dbReference type="Proteomes" id="UP000193964"/>
    </source>
</evidence>
<dbReference type="GO" id="GO:0016787">
    <property type="term" value="F:hydrolase activity"/>
    <property type="evidence" value="ECO:0007669"/>
    <property type="project" value="InterPro"/>
</dbReference>
<dbReference type="OrthoDB" id="9768323at2"/>
<feature type="domain" description="Hydantoinase A/oxoprolinase" evidence="1">
    <location>
        <begin position="188"/>
        <end position="358"/>
    </location>
</feature>
<dbReference type="Pfam" id="PF01968">
    <property type="entry name" value="Hydantoinase_A"/>
    <property type="match status" value="1"/>
</dbReference>
<feature type="domain" description="Hydantoinase/oxoprolinase N-terminal" evidence="2">
    <location>
        <begin position="2"/>
        <end position="168"/>
    </location>
</feature>
<dbReference type="InterPro" id="IPR008040">
    <property type="entry name" value="Hydant_A_N"/>
</dbReference>
<dbReference type="PANTHER" id="PTHR11365:SF10">
    <property type="entry name" value="HYDANTOINASE_OXOPROLINASE"/>
    <property type="match status" value="1"/>
</dbReference>
<gene>
    <name evidence="3" type="ORF">AWC31_17200</name>
</gene>
<dbReference type="SUPFAM" id="SSF53067">
    <property type="entry name" value="Actin-like ATPase domain"/>
    <property type="match status" value="2"/>
</dbReference>
<accession>A0A1X2FG96</accession>
<comment type="caution">
    <text evidence="3">The sequence shown here is derived from an EMBL/GenBank/DDBJ whole genome shotgun (WGS) entry which is preliminary data.</text>
</comment>
<reference evidence="3 4" key="1">
    <citation type="submission" date="2016-01" db="EMBL/GenBank/DDBJ databases">
        <title>The new phylogeny of the genus Mycobacterium.</title>
        <authorList>
            <person name="Tarcisio F."/>
            <person name="Conor M."/>
            <person name="Antonella G."/>
            <person name="Elisabetta G."/>
            <person name="Giulia F.S."/>
            <person name="Sara T."/>
            <person name="Anna F."/>
            <person name="Clotilde B."/>
            <person name="Roberto B."/>
            <person name="Veronica D.S."/>
            <person name="Fabio R."/>
            <person name="Monica P."/>
            <person name="Olivier J."/>
            <person name="Enrico T."/>
            <person name="Nicola S."/>
        </authorList>
    </citation>
    <scope>NUCLEOTIDE SEQUENCE [LARGE SCALE GENOMIC DNA]</scope>
    <source>
        <strain evidence="3 4">ATCC 700010</strain>
    </source>
</reference>
<dbReference type="AlphaFoldDB" id="A0A1X2FG96"/>
<proteinExistence type="predicted"/>
<dbReference type="InterPro" id="IPR002821">
    <property type="entry name" value="Hydantoinase_A"/>
</dbReference>
<protein>
    <recommendedName>
        <fullName evidence="5">Hydantoinase subunit beta</fullName>
    </recommendedName>
</protein>
<evidence type="ECO:0000259" key="2">
    <source>
        <dbReference type="Pfam" id="PF05378"/>
    </source>
</evidence>
<evidence type="ECO:0000313" key="3">
    <source>
        <dbReference type="EMBL" id="ORX17444.1"/>
    </source>
</evidence>
<name>A0A1X2FG96_9MYCO</name>
<dbReference type="Pfam" id="PF05378">
    <property type="entry name" value="Hydant_A_N"/>
    <property type="match status" value="1"/>
</dbReference>
<dbReference type="Proteomes" id="UP000193964">
    <property type="component" value="Unassembled WGS sequence"/>
</dbReference>
<dbReference type="InterPro" id="IPR045079">
    <property type="entry name" value="Oxoprolinase-like"/>
</dbReference>
<dbReference type="PANTHER" id="PTHR11365">
    <property type="entry name" value="5-OXOPROLINASE RELATED"/>
    <property type="match status" value="1"/>
</dbReference>
<dbReference type="InterPro" id="IPR043129">
    <property type="entry name" value="ATPase_NBD"/>
</dbReference>